<dbReference type="EMBL" id="CP049055">
    <property type="protein sequence ID" value="QII12606.1"/>
    <property type="molecule type" value="Genomic_DNA"/>
</dbReference>
<evidence type="ECO:0000313" key="1">
    <source>
        <dbReference type="EMBL" id="CAJ75000.1"/>
    </source>
</evidence>
<proteinExistence type="predicted"/>
<reference evidence="4" key="4">
    <citation type="submission" date="2017-10" db="EMBL/GenBank/DDBJ databases">
        <authorList>
            <person name="Frank J."/>
        </authorList>
    </citation>
    <scope>NUCLEOTIDE SEQUENCE [LARGE SCALE GENOMIC DNA]</scope>
</reference>
<reference evidence="2 5" key="5">
    <citation type="submission" date="2020-02" db="EMBL/GenBank/DDBJ databases">
        <title>Newly sequenced genome of strain CSTR1 showed variability in Candidatus Kuenenia stuttgartiensis genomes.</title>
        <authorList>
            <person name="Ding C."/>
            <person name="Adrian L."/>
        </authorList>
    </citation>
    <scope>NUCLEOTIDE SEQUENCE [LARGE SCALE GENOMIC DNA]</scope>
    <source>
        <strain evidence="2 5">CSTR1</strain>
    </source>
</reference>
<dbReference type="AlphaFoldDB" id="Q1Q4R4"/>
<dbReference type="EMBL" id="CT573071">
    <property type="protein sequence ID" value="CAJ75000.1"/>
    <property type="molecule type" value="Genomic_DNA"/>
</dbReference>
<dbReference type="EMBL" id="LT934425">
    <property type="protein sequence ID" value="SOH02888.1"/>
    <property type="molecule type" value="Genomic_DNA"/>
</dbReference>
<keyword evidence="4" id="KW-1185">Reference proteome</keyword>
<accession>Q1Q4R4</accession>
<evidence type="ECO:0000313" key="4">
    <source>
        <dbReference type="Proteomes" id="UP000221734"/>
    </source>
</evidence>
<evidence type="ECO:0000313" key="5">
    <source>
        <dbReference type="Proteomes" id="UP000501926"/>
    </source>
</evidence>
<sequence>MDCSEQTKDKEDGADCKPWYKKGLQFECQQCGKCCRGEPGVVWVNDKEIKDISRFLGITQEMFAKKYLRNVYGRISLVEYGNGDCVMYNNGCVIYEVRPCQCRTFPFWSSNIKEKNEWEKLKGQCAGIDKGRLHNLKTIRKNLIMYENRFAG</sequence>
<dbReference type="KEGG" id="kst:KSMBR1_0372"/>
<protein>
    <recommendedName>
        <fullName evidence="6">Flagellin N-methylase</fullName>
    </recommendedName>
</protein>
<organism evidence="1">
    <name type="scientific">Kuenenia stuttgartiensis</name>
    <dbReference type="NCBI Taxonomy" id="174633"/>
    <lineage>
        <taxon>Bacteria</taxon>
        <taxon>Pseudomonadati</taxon>
        <taxon>Planctomycetota</taxon>
        <taxon>Candidatus Brocadiia</taxon>
        <taxon>Candidatus Brocadiales</taxon>
        <taxon>Candidatus Brocadiaceae</taxon>
        <taxon>Candidatus Kuenenia</taxon>
    </lineage>
</organism>
<dbReference type="Proteomes" id="UP000221734">
    <property type="component" value="Chromosome Kuenenia_stuttgartiensis_MBR1"/>
</dbReference>
<dbReference type="InterPro" id="IPR005358">
    <property type="entry name" value="Puta_zinc/iron-chelating_dom"/>
</dbReference>
<reference evidence="1" key="2">
    <citation type="submission" date="2006-01" db="EMBL/GenBank/DDBJ databases">
        <authorList>
            <person name="Genoscope"/>
        </authorList>
    </citation>
    <scope>NUCLEOTIDE SEQUENCE</scope>
</reference>
<evidence type="ECO:0000313" key="3">
    <source>
        <dbReference type="EMBL" id="SOH02888.1"/>
    </source>
</evidence>
<dbReference type="Pfam" id="PF03692">
    <property type="entry name" value="CxxCxxCC"/>
    <property type="match status" value="1"/>
</dbReference>
<dbReference type="OrthoDB" id="9810361at2"/>
<name>Q1Q4R4_KUEST</name>
<reference evidence="3" key="3">
    <citation type="submission" date="2017-10" db="EMBL/GenBank/DDBJ databases">
        <authorList>
            <person name="Banno H."/>
            <person name="Chua N.-H."/>
        </authorList>
    </citation>
    <scope>NUCLEOTIDE SEQUENCE [LARGE SCALE GENOMIC DNA]</scope>
    <source>
        <strain evidence="3">Kuenenia_mbr1_ru-nijmegen</strain>
    </source>
</reference>
<evidence type="ECO:0000313" key="2">
    <source>
        <dbReference type="EMBL" id="QII12606.1"/>
    </source>
</evidence>
<dbReference type="PANTHER" id="PTHR35866">
    <property type="entry name" value="PUTATIVE-RELATED"/>
    <property type="match status" value="1"/>
</dbReference>
<dbReference type="Proteomes" id="UP000501926">
    <property type="component" value="Chromosome"/>
</dbReference>
<reference evidence="1" key="1">
    <citation type="journal article" date="2006" name="Nature">
        <title>Deciphering the evolution and metabolism of an anammox bacterium from a community genome.</title>
        <authorList>
            <person name="Strous M."/>
            <person name="Pelletier E."/>
            <person name="Mangenot S."/>
            <person name="Rattei T."/>
            <person name="Lehner A."/>
            <person name="Taylor M.W."/>
            <person name="Horn M."/>
            <person name="Daims H."/>
            <person name="Bartol-Mavel D."/>
            <person name="Wincker P."/>
            <person name="Barbe V."/>
            <person name="Fonknechten N."/>
            <person name="Vallenet D."/>
            <person name="Segurens B."/>
            <person name="Schenowitz-Truong C."/>
            <person name="Medigue C."/>
            <person name="Collingro A."/>
            <person name="Snel B."/>
            <person name="Dutilh B.E."/>
            <person name="OpDenCamp H.J.M."/>
            <person name="vanDerDrift C."/>
            <person name="Cirpus I."/>
            <person name="vanDePas-Schoonen K.T."/>
            <person name="Harhangi H.R."/>
            <person name="vanNiftrik L."/>
            <person name="Schmid M."/>
            <person name="Keltjens J."/>
            <person name="vanDeVossenberg J."/>
            <person name="Kartal B."/>
            <person name="Meier H."/>
            <person name="Frishman D."/>
            <person name="Huynen M.A."/>
            <person name="Mewes H."/>
            <person name="Weissenbach J."/>
            <person name="Jetten M.S.M."/>
            <person name="Wagner M."/>
            <person name="LePaslier D."/>
        </authorList>
    </citation>
    <scope>NUCLEOTIDE SEQUENCE</scope>
</reference>
<dbReference type="RefSeq" id="WP_099323793.1">
    <property type="nucleotide sequence ID" value="NZ_CP049055.1"/>
</dbReference>
<gene>
    <name evidence="2" type="ORF">KsCSTR_32270</name>
    <name evidence="3" type="ORF">KSMBR1_0372</name>
    <name evidence="1" type="ORF">kuste4238</name>
</gene>
<evidence type="ECO:0008006" key="6">
    <source>
        <dbReference type="Google" id="ProtNLM"/>
    </source>
</evidence>
<dbReference type="PANTHER" id="PTHR35866:SF1">
    <property type="entry name" value="YKGJ FAMILY CYSTEINE CLUSTER PROTEIN"/>
    <property type="match status" value="1"/>
</dbReference>